<organism evidence="2 3">
    <name type="scientific">Candidula unifasciata</name>
    <dbReference type="NCBI Taxonomy" id="100452"/>
    <lineage>
        <taxon>Eukaryota</taxon>
        <taxon>Metazoa</taxon>
        <taxon>Spiralia</taxon>
        <taxon>Lophotrochozoa</taxon>
        <taxon>Mollusca</taxon>
        <taxon>Gastropoda</taxon>
        <taxon>Heterobranchia</taxon>
        <taxon>Euthyneura</taxon>
        <taxon>Panpulmonata</taxon>
        <taxon>Eupulmonata</taxon>
        <taxon>Stylommatophora</taxon>
        <taxon>Helicina</taxon>
        <taxon>Helicoidea</taxon>
        <taxon>Geomitridae</taxon>
        <taxon>Candidula</taxon>
    </lineage>
</organism>
<feature type="non-terminal residue" evidence="2">
    <location>
        <position position="106"/>
    </location>
</feature>
<evidence type="ECO:0000259" key="1">
    <source>
        <dbReference type="PROSITE" id="PS50835"/>
    </source>
</evidence>
<proteinExistence type="predicted"/>
<dbReference type="InterPro" id="IPR036179">
    <property type="entry name" value="Ig-like_dom_sf"/>
</dbReference>
<feature type="non-terminal residue" evidence="2">
    <location>
        <position position="1"/>
    </location>
</feature>
<dbReference type="AlphaFoldDB" id="A0A8S3ZJK9"/>
<dbReference type="SMART" id="SM00409">
    <property type="entry name" value="IG"/>
    <property type="match status" value="1"/>
</dbReference>
<protein>
    <recommendedName>
        <fullName evidence="1">Ig-like domain-containing protein</fullName>
    </recommendedName>
</protein>
<dbReference type="PROSITE" id="PS50835">
    <property type="entry name" value="IG_LIKE"/>
    <property type="match status" value="1"/>
</dbReference>
<sequence>ISIEGKEFVESGQKVYLKCNTTEGDKIPEDLDWFKDGDKIEANEYPHIFITKSKDTMALVSELTITSGTSNDSGTYICRSTSELIASAEVSVLVANLRKKRRNLLG</sequence>
<evidence type="ECO:0000313" key="3">
    <source>
        <dbReference type="Proteomes" id="UP000678393"/>
    </source>
</evidence>
<accession>A0A8S3ZJK9</accession>
<dbReference type="InterPro" id="IPR013783">
    <property type="entry name" value="Ig-like_fold"/>
</dbReference>
<comment type="caution">
    <text evidence="2">The sequence shown here is derived from an EMBL/GenBank/DDBJ whole genome shotgun (WGS) entry which is preliminary data.</text>
</comment>
<feature type="domain" description="Ig-like" evidence="1">
    <location>
        <begin position="1"/>
        <end position="91"/>
    </location>
</feature>
<dbReference type="InterPro" id="IPR007110">
    <property type="entry name" value="Ig-like_dom"/>
</dbReference>
<reference evidence="2" key="1">
    <citation type="submission" date="2021-04" db="EMBL/GenBank/DDBJ databases">
        <authorList>
            <consortium name="Molecular Ecology Group"/>
        </authorList>
    </citation>
    <scope>NUCLEOTIDE SEQUENCE</scope>
</reference>
<name>A0A8S3ZJK9_9EUPU</name>
<dbReference type="Pfam" id="PF13927">
    <property type="entry name" value="Ig_3"/>
    <property type="match status" value="1"/>
</dbReference>
<dbReference type="Gene3D" id="2.60.40.10">
    <property type="entry name" value="Immunoglobulins"/>
    <property type="match status" value="1"/>
</dbReference>
<keyword evidence="3" id="KW-1185">Reference proteome</keyword>
<dbReference type="EMBL" id="CAJHNH020002544">
    <property type="protein sequence ID" value="CAG5127021.1"/>
    <property type="molecule type" value="Genomic_DNA"/>
</dbReference>
<evidence type="ECO:0000313" key="2">
    <source>
        <dbReference type="EMBL" id="CAG5127021.1"/>
    </source>
</evidence>
<dbReference type="Proteomes" id="UP000678393">
    <property type="component" value="Unassembled WGS sequence"/>
</dbReference>
<dbReference type="SUPFAM" id="SSF48726">
    <property type="entry name" value="Immunoglobulin"/>
    <property type="match status" value="1"/>
</dbReference>
<dbReference type="OrthoDB" id="190835at2759"/>
<gene>
    <name evidence="2" type="ORF">CUNI_LOCUS12579</name>
</gene>
<dbReference type="InterPro" id="IPR003599">
    <property type="entry name" value="Ig_sub"/>
</dbReference>